<keyword evidence="3" id="KW-0472">Membrane</keyword>
<comment type="subcellular location">
    <subcellularLocation>
        <location evidence="1">Membrane</location>
        <topology evidence="1">Multi-pass membrane protein</topology>
    </subcellularLocation>
</comment>
<feature type="transmembrane region" description="Helical" evidence="3">
    <location>
        <begin position="341"/>
        <end position="360"/>
    </location>
</feature>
<dbReference type="GO" id="GO:0008028">
    <property type="term" value="F:monocarboxylic acid transmembrane transporter activity"/>
    <property type="evidence" value="ECO:0007669"/>
    <property type="project" value="TreeGrafter"/>
</dbReference>
<feature type="region of interest" description="Disordered" evidence="2">
    <location>
        <begin position="1"/>
        <end position="177"/>
    </location>
</feature>
<sequence length="881" mass="96088">MEPSEVKQEIERGQAPIVRWNNGSPTVSPILPSKEHSPLPSSPNKSINSSGIGRESPNQTSPSNSLTYSPALSSVGDEPPHSPATPPPAYDAVYDGDNLNCSTSSLPEKRSPASPIPSNKGKETPNEKSPERDEENNVRFLGEDGNILTIDDNDSIISSRSHQSDDEDESDDEKKPRIPDGGWGWVVVLSSLFISMVADGISFSFGLLYVEFLNHFQESKSVTSWIGSLFMAVPLLSGPVGSALVDRYGCRAMTMVGGFISGCGFVLAAFSNSIIEMYLTFGVIAGLGLGLCYVTAVVSIAFWFDKKRTLATGLGACGTGIGTFVYSPMTTYFIKTYGWRGTTLLLAGTFFNMCVCGAVMRDPEWYTIEQNKSNLQRGSKSLRGASSCGSISGRSQFEQDFPGVDELRRMLKSGQTPEYLLATLNTSTGGVPTVDGTEKIPNGELAPSFHSVVNLPTFVKQSEKVPLEVLESLSSNKRLFNVVLENYPSLLLCRSTSLNTLNKSPVESVPARVPVTMSMRLKQAKKAVTAAITSPTGASATPPESGVMSPASDPAGPVPGVPLLSECEVKPQILKSPVKQPKSILTKPPPSDSLPWLKRQFSVNTPPQHYLKNIRVHRNSVMYRGAMLNIHKYRLRASSCPDIYRNSMTTIARESDEKWYDHILEPFRGMVDFTMFLELHFLMMSLSTILLFTWFIVPYFYLADFMVDLNYKAEDASTLLSIIGVTNTIGMIVLGWAGDQPWMNVTKTYAFCLAMCGAATAAMPLCIGSWPLLVTASALFGVFFASTFSFTPVILVQLIPLDRFTLAYGLILLCQGIGNLIGPPIAGWLFDVTGSWYCSFYMAAGWIAVSGLLCYIIPITKNRRIIGNATLQKDRDRESIA</sequence>
<feature type="region of interest" description="Disordered" evidence="2">
    <location>
        <begin position="533"/>
        <end position="554"/>
    </location>
</feature>
<organism evidence="4 5">
    <name type="scientific">Frankliniella occidentalis</name>
    <name type="common">Western flower thrips</name>
    <name type="synonym">Euthrips occidentalis</name>
    <dbReference type="NCBI Taxonomy" id="133901"/>
    <lineage>
        <taxon>Eukaryota</taxon>
        <taxon>Metazoa</taxon>
        <taxon>Ecdysozoa</taxon>
        <taxon>Arthropoda</taxon>
        <taxon>Hexapoda</taxon>
        <taxon>Insecta</taxon>
        <taxon>Pterygota</taxon>
        <taxon>Neoptera</taxon>
        <taxon>Paraneoptera</taxon>
        <taxon>Thysanoptera</taxon>
        <taxon>Terebrantia</taxon>
        <taxon>Thripoidea</taxon>
        <taxon>Thripidae</taxon>
        <taxon>Frankliniella</taxon>
    </lineage>
</organism>
<dbReference type="PANTHER" id="PTHR11360:SF111">
    <property type="entry name" value="CHASKI, ISOFORM A"/>
    <property type="match status" value="1"/>
</dbReference>
<keyword evidence="3" id="KW-1133">Transmembrane helix</keyword>
<dbReference type="KEGG" id="foc:113218057"/>
<dbReference type="Gene3D" id="1.20.1250.20">
    <property type="entry name" value="MFS general substrate transporter like domains"/>
    <property type="match status" value="2"/>
</dbReference>
<feature type="transmembrane region" description="Helical" evidence="3">
    <location>
        <begin position="183"/>
        <end position="210"/>
    </location>
</feature>
<evidence type="ECO:0000256" key="3">
    <source>
        <dbReference type="SAM" id="Phobius"/>
    </source>
</evidence>
<feature type="transmembrane region" description="Helical" evidence="3">
    <location>
        <begin position="836"/>
        <end position="857"/>
    </location>
</feature>
<dbReference type="AlphaFoldDB" id="A0A6J1TMI8"/>
<feature type="transmembrane region" description="Helical" evidence="3">
    <location>
        <begin position="676"/>
        <end position="697"/>
    </location>
</feature>
<evidence type="ECO:0000313" key="5">
    <source>
        <dbReference type="RefSeq" id="XP_052131499.1"/>
    </source>
</evidence>
<feature type="compositionally biased region" description="Basic and acidic residues" evidence="2">
    <location>
        <begin position="1"/>
        <end position="12"/>
    </location>
</feature>
<dbReference type="Pfam" id="PF07690">
    <property type="entry name" value="MFS_1"/>
    <property type="match status" value="2"/>
</dbReference>
<dbReference type="InterPro" id="IPR050327">
    <property type="entry name" value="Proton-linked_MCT"/>
</dbReference>
<dbReference type="RefSeq" id="XP_052131499.1">
    <property type="nucleotide sequence ID" value="XM_052275539.1"/>
</dbReference>
<feature type="compositionally biased region" description="Basic and acidic residues" evidence="2">
    <location>
        <begin position="120"/>
        <end position="137"/>
    </location>
</feature>
<protein>
    <submittedName>
        <fullName evidence="5">Monocarboxylate transporter 14 isoform X1</fullName>
    </submittedName>
</protein>
<feature type="transmembrane region" description="Helical" evidence="3">
    <location>
        <begin position="749"/>
        <end position="772"/>
    </location>
</feature>
<evidence type="ECO:0000256" key="1">
    <source>
        <dbReference type="ARBA" id="ARBA00004141"/>
    </source>
</evidence>
<evidence type="ECO:0000313" key="4">
    <source>
        <dbReference type="Proteomes" id="UP000504606"/>
    </source>
</evidence>
<feature type="transmembrane region" description="Helical" evidence="3">
    <location>
        <begin position="277"/>
        <end position="303"/>
    </location>
</feature>
<reference evidence="5" key="1">
    <citation type="submission" date="2025-08" db="UniProtKB">
        <authorList>
            <consortium name="RefSeq"/>
        </authorList>
    </citation>
    <scope>IDENTIFICATION</scope>
    <source>
        <tissue evidence="5">Whole organism</tissue>
    </source>
</reference>
<keyword evidence="4" id="KW-1185">Reference proteome</keyword>
<feature type="transmembrane region" description="Helical" evidence="3">
    <location>
        <begin position="717"/>
        <end position="737"/>
    </location>
</feature>
<dbReference type="InterPro" id="IPR020846">
    <property type="entry name" value="MFS_dom"/>
</dbReference>
<feature type="transmembrane region" description="Helical" evidence="3">
    <location>
        <begin position="310"/>
        <end position="329"/>
    </location>
</feature>
<proteinExistence type="predicted"/>
<keyword evidence="3" id="KW-0812">Transmembrane</keyword>
<feature type="transmembrane region" description="Helical" evidence="3">
    <location>
        <begin position="778"/>
        <end position="799"/>
    </location>
</feature>
<dbReference type="GO" id="GO:0016020">
    <property type="term" value="C:membrane"/>
    <property type="evidence" value="ECO:0007669"/>
    <property type="project" value="UniProtKB-SubCell"/>
</dbReference>
<dbReference type="InterPro" id="IPR036259">
    <property type="entry name" value="MFS_trans_sf"/>
</dbReference>
<feature type="transmembrane region" description="Helical" evidence="3">
    <location>
        <begin position="806"/>
        <end position="830"/>
    </location>
</feature>
<dbReference type="SUPFAM" id="SSF103473">
    <property type="entry name" value="MFS general substrate transporter"/>
    <property type="match status" value="1"/>
</dbReference>
<dbReference type="InterPro" id="IPR011701">
    <property type="entry name" value="MFS"/>
</dbReference>
<feature type="transmembrane region" description="Helical" evidence="3">
    <location>
        <begin position="252"/>
        <end position="271"/>
    </location>
</feature>
<evidence type="ECO:0000256" key="2">
    <source>
        <dbReference type="SAM" id="MobiDB-lite"/>
    </source>
</evidence>
<dbReference type="Proteomes" id="UP000504606">
    <property type="component" value="Unplaced"/>
</dbReference>
<feature type="compositionally biased region" description="Polar residues" evidence="2">
    <location>
        <begin position="42"/>
        <end position="72"/>
    </location>
</feature>
<feature type="transmembrane region" description="Helical" evidence="3">
    <location>
        <begin position="222"/>
        <end position="245"/>
    </location>
</feature>
<accession>A0A6J1TMI8</accession>
<dbReference type="PROSITE" id="PS50850">
    <property type="entry name" value="MFS"/>
    <property type="match status" value="1"/>
</dbReference>
<gene>
    <name evidence="5" type="primary">LOC113218057</name>
</gene>
<name>A0A6J1TMI8_FRAOC</name>
<dbReference type="OrthoDB" id="410267at2759"/>
<dbReference type="GeneID" id="113218057"/>
<dbReference type="CDD" id="cd17352">
    <property type="entry name" value="MFS_MCT_SLC16"/>
    <property type="match status" value="1"/>
</dbReference>
<dbReference type="PANTHER" id="PTHR11360">
    <property type="entry name" value="MONOCARBOXYLATE TRANSPORTER"/>
    <property type="match status" value="1"/>
</dbReference>